<evidence type="ECO:0000256" key="3">
    <source>
        <dbReference type="ARBA" id="ARBA00022837"/>
    </source>
</evidence>
<dbReference type="PROSITE" id="PS00232">
    <property type="entry name" value="CADHERIN_1"/>
    <property type="match status" value="2"/>
</dbReference>
<keyword evidence="8" id="KW-1185">Reference proteome</keyword>
<comment type="subcellular location">
    <subcellularLocation>
        <location evidence="1">Membrane</location>
    </subcellularLocation>
</comment>
<proteinExistence type="predicted"/>
<sequence>MPFCRETVLAVDPDYGDNGTVVYSINPENPFYTINRNTGKIRTSGAVLDRESQNARSAQLMRTIIISATDRGTPPLRSSASATVYVNLLDLNDNDPAFLNLPFVAEVPEGLPIGSSVFRVQVQDPDEGDNGAVTMALQMGMPRLDFRLNTTTGVLFSTAVLDREQIGQYYLRIIAYDAGQFPRTSTSTLTITVLDINDETPTFFPSVYNVSLDENVPRDYVVVRLNCTDNDAGLNAELSYFITGQSAEGHRSECARGNQDGKFSVGFRTGVVRTVVSLDRETQASYRLMIEAIDNGPAGGRRTGTATVYVEVLDVNDNRPIFLQNSYETSVLENIPRGTSILQVYMLIFTI</sequence>
<dbReference type="PROSITE" id="PS50268">
    <property type="entry name" value="CADHERIN_2"/>
    <property type="match status" value="3"/>
</dbReference>
<dbReference type="SUPFAM" id="SSF49313">
    <property type="entry name" value="Cadherin-like"/>
    <property type="match status" value="3"/>
</dbReference>
<dbReference type="PANTHER" id="PTHR24027">
    <property type="entry name" value="CADHERIN-23"/>
    <property type="match status" value="1"/>
</dbReference>
<comment type="caution">
    <text evidence="7">The sequence shown here is derived from an EMBL/GenBank/DDBJ whole genome shotgun (WGS) entry which is preliminary data.</text>
</comment>
<organism evidence="7 8">
    <name type="scientific">Labeo rohita</name>
    <name type="common">Indian major carp</name>
    <name type="synonym">Cyprinus rohita</name>
    <dbReference type="NCBI Taxonomy" id="84645"/>
    <lineage>
        <taxon>Eukaryota</taxon>
        <taxon>Metazoa</taxon>
        <taxon>Chordata</taxon>
        <taxon>Craniata</taxon>
        <taxon>Vertebrata</taxon>
        <taxon>Euteleostomi</taxon>
        <taxon>Actinopterygii</taxon>
        <taxon>Neopterygii</taxon>
        <taxon>Teleostei</taxon>
        <taxon>Ostariophysi</taxon>
        <taxon>Cypriniformes</taxon>
        <taxon>Cyprinidae</taxon>
        <taxon>Labeoninae</taxon>
        <taxon>Labeonini</taxon>
        <taxon>Labeo</taxon>
    </lineage>
</organism>
<evidence type="ECO:0000256" key="1">
    <source>
        <dbReference type="ARBA" id="ARBA00004370"/>
    </source>
</evidence>
<dbReference type="InterPro" id="IPR002126">
    <property type="entry name" value="Cadherin-like_dom"/>
</dbReference>
<evidence type="ECO:0000256" key="2">
    <source>
        <dbReference type="ARBA" id="ARBA00022737"/>
    </source>
</evidence>
<name>A0ABQ8M589_LABRO</name>
<evidence type="ECO:0000313" key="8">
    <source>
        <dbReference type="Proteomes" id="UP000830375"/>
    </source>
</evidence>
<dbReference type="SMART" id="SM00112">
    <property type="entry name" value="CA"/>
    <property type="match status" value="3"/>
</dbReference>
<dbReference type="Proteomes" id="UP000830375">
    <property type="component" value="Unassembled WGS sequence"/>
</dbReference>
<dbReference type="Pfam" id="PF00028">
    <property type="entry name" value="Cadherin"/>
    <property type="match status" value="3"/>
</dbReference>
<feature type="domain" description="Cadherin" evidence="6">
    <location>
        <begin position="204"/>
        <end position="322"/>
    </location>
</feature>
<dbReference type="CDD" id="cd11304">
    <property type="entry name" value="Cadherin_repeat"/>
    <property type="match status" value="3"/>
</dbReference>
<keyword evidence="2" id="KW-0677">Repeat</keyword>
<evidence type="ECO:0000256" key="5">
    <source>
        <dbReference type="PROSITE-ProRule" id="PRU00043"/>
    </source>
</evidence>
<dbReference type="InterPro" id="IPR015919">
    <property type="entry name" value="Cadherin-like_sf"/>
</dbReference>
<evidence type="ECO:0000259" key="6">
    <source>
        <dbReference type="PROSITE" id="PS50268"/>
    </source>
</evidence>
<reference evidence="7 8" key="1">
    <citation type="submission" date="2022-01" db="EMBL/GenBank/DDBJ databases">
        <title>A high-quality chromosome-level genome assembly of rohu carp, Labeo rohita.</title>
        <authorList>
            <person name="Arick M.A. II"/>
            <person name="Hsu C.-Y."/>
            <person name="Magbanua Z."/>
            <person name="Pechanova O."/>
            <person name="Grover C."/>
            <person name="Miller E."/>
            <person name="Thrash A."/>
            <person name="Ezzel L."/>
            <person name="Alam S."/>
            <person name="Benzie J."/>
            <person name="Hamilton M."/>
            <person name="Karsi A."/>
            <person name="Lawrence M.L."/>
            <person name="Peterson D.G."/>
        </authorList>
    </citation>
    <scope>NUCLEOTIDE SEQUENCE [LARGE SCALE GENOMIC DNA]</scope>
    <source>
        <strain evidence="8">BAU-BD-2019</strain>
        <tissue evidence="7">Blood</tissue>
    </source>
</reference>
<dbReference type="Gene3D" id="2.60.40.60">
    <property type="entry name" value="Cadherins"/>
    <property type="match status" value="4"/>
</dbReference>
<gene>
    <name evidence="7" type="ORF">H4Q32_009533</name>
</gene>
<dbReference type="PRINTS" id="PR00205">
    <property type="entry name" value="CADHERIN"/>
</dbReference>
<feature type="domain" description="Cadherin" evidence="6">
    <location>
        <begin position="99"/>
        <end position="203"/>
    </location>
</feature>
<accession>A0ABQ8M589</accession>
<dbReference type="InterPro" id="IPR039808">
    <property type="entry name" value="Cadherin"/>
</dbReference>
<evidence type="ECO:0000313" key="7">
    <source>
        <dbReference type="EMBL" id="KAI2658067.1"/>
    </source>
</evidence>
<keyword evidence="4" id="KW-0472">Membrane</keyword>
<dbReference type="InterPro" id="IPR020894">
    <property type="entry name" value="Cadherin_CS"/>
</dbReference>
<protein>
    <submittedName>
        <fullName evidence="7">Cadherin-23</fullName>
    </submittedName>
</protein>
<keyword evidence="3 5" id="KW-0106">Calcium</keyword>
<dbReference type="PANTHER" id="PTHR24027:SF438">
    <property type="entry name" value="CADHERIN 23"/>
    <property type="match status" value="1"/>
</dbReference>
<evidence type="ECO:0000256" key="4">
    <source>
        <dbReference type="ARBA" id="ARBA00023136"/>
    </source>
</evidence>
<feature type="domain" description="Cadherin" evidence="6">
    <location>
        <begin position="7"/>
        <end position="98"/>
    </location>
</feature>
<dbReference type="EMBL" id="JACTAM010000013">
    <property type="protein sequence ID" value="KAI2658067.1"/>
    <property type="molecule type" value="Genomic_DNA"/>
</dbReference>